<organism evidence="1 2">
    <name type="scientific">Dermatophilus congolensis</name>
    <dbReference type="NCBI Taxonomy" id="1863"/>
    <lineage>
        <taxon>Bacteria</taxon>
        <taxon>Bacillati</taxon>
        <taxon>Actinomycetota</taxon>
        <taxon>Actinomycetes</taxon>
        <taxon>Micrococcales</taxon>
        <taxon>Dermatophilaceae</taxon>
        <taxon>Dermatophilus</taxon>
    </lineage>
</organism>
<gene>
    <name evidence="1" type="ORF">SAMEA4475696_02169</name>
</gene>
<dbReference type="AlphaFoldDB" id="A0A239VRW8"/>
<proteinExistence type="predicted"/>
<name>A0A239VRW8_9MICO</name>
<dbReference type="GeneID" id="63460616"/>
<evidence type="ECO:0000313" key="1">
    <source>
        <dbReference type="EMBL" id="SNV25025.1"/>
    </source>
</evidence>
<reference evidence="1 2" key="1">
    <citation type="submission" date="2017-06" db="EMBL/GenBank/DDBJ databases">
        <authorList>
            <consortium name="Pathogen Informatics"/>
        </authorList>
    </citation>
    <scope>NUCLEOTIDE SEQUENCE [LARGE SCALE GENOMIC DNA]</scope>
    <source>
        <strain evidence="1 2">NCTC13039</strain>
    </source>
</reference>
<dbReference type="Proteomes" id="UP000242637">
    <property type="component" value="Chromosome 1"/>
</dbReference>
<dbReference type="SUPFAM" id="SSF53474">
    <property type="entry name" value="alpha/beta-Hydrolases"/>
    <property type="match status" value="2"/>
</dbReference>
<keyword evidence="2" id="KW-1185">Reference proteome</keyword>
<dbReference type="RefSeq" id="WP_154657575.1">
    <property type="nucleotide sequence ID" value="NZ_LT906453.1"/>
</dbReference>
<dbReference type="KEGG" id="dco:SAMEA4475696_2169"/>
<protein>
    <submittedName>
        <fullName evidence="1">Exosortase A system-associated hydrolase 2</fullName>
    </submittedName>
</protein>
<dbReference type="STRING" id="1121387.GCA_000429885_00537"/>
<dbReference type="InterPro" id="IPR029058">
    <property type="entry name" value="AB_hydrolase_fold"/>
</dbReference>
<dbReference type="EMBL" id="LT906453">
    <property type="protein sequence ID" value="SNV25025.1"/>
    <property type="molecule type" value="Genomic_DNA"/>
</dbReference>
<dbReference type="GO" id="GO:0016787">
    <property type="term" value="F:hydrolase activity"/>
    <property type="evidence" value="ECO:0007669"/>
    <property type="project" value="UniProtKB-KW"/>
</dbReference>
<dbReference type="OrthoDB" id="4879267at2"/>
<accession>A0A239VRW8</accession>
<keyword evidence="1" id="KW-0378">Hydrolase</keyword>
<dbReference type="Gene3D" id="3.40.50.1820">
    <property type="entry name" value="alpha/beta hydrolase"/>
    <property type="match status" value="2"/>
</dbReference>
<evidence type="ECO:0000313" key="2">
    <source>
        <dbReference type="Proteomes" id="UP000242637"/>
    </source>
</evidence>
<sequence>MSTFLQGCDPVVDVRAGSPVVPESAVIRENGVGDDGRVFSTSRLTWLTTTSGRPVLARVDEPAGGQARGAVVVVPSVGRETTVPFRRLRALAVRAADAGFVAVSLFLGGDGESPDVPADLDLVSVWGEEVEAAVAAAGAAVPDRPVSVVGWRLGGALAFAHVQAVAAAEEGVVVTPVTGSVVLWEPVSGASFLRQHQNLRKFASPVEVVDEGVELCGYHFSEGHAASLKGLKAPRRAGEGDGFEIVREPDPKAVLQLTLGSPHFVQTRVEDADALVGRLASGVEGPFMPVPQVRDARWEDASGRVVEESIVLVGPDLLPGVLTSSPEAGVHGAVLYTAIGSELRAGPGNAWTAAARALAPHGVLGLRMDRRELGETTDVRYPGEPFPYTETSVEDVLHGAAWLRQRGGVDVFGVGACSGAWSVLRAAASEGAFNGVVAVNPVHWDPDSSNYDEAFYAKTYRSEGAFSQVLSAAGDGAEEEDDAQSSDTASSRGGMRMWFHEFLHDMAIRFPRLRGLLRGDRRTDRVAALLTPVDRRTVTVLALGLSEAAVFRAKGGPMFMRTPRLDGRFRLQVDERIDHSLFAQTSRQVVFDAVQSLLVERDVLRRPVEDTAL</sequence>